<dbReference type="PROSITE" id="PS50885">
    <property type="entry name" value="HAMP"/>
    <property type="match status" value="1"/>
</dbReference>
<dbReference type="SUPFAM" id="SSF158472">
    <property type="entry name" value="HAMP domain-like"/>
    <property type="match status" value="1"/>
</dbReference>
<sequence>MAVDSHDEIGRLAESFNIMATEIRERERRITHLAHHDAETGLPNRLSLEKGLDILRQPGDDGLFIAVLGLIASPMYAGPSAMRRPPR</sequence>
<dbReference type="InterPro" id="IPR003660">
    <property type="entry name" value="HAMP_dom"/>
</dbReference>
<protein>
    <submittedName>
        <fullName evidence="2">HAMP domain-containing protein</fullName>
    </submittedName>
</protein>
<dbReference type="AlphaFoldDB" id="A0A974P428"/>
<dbReference type="GO" id="GO:0016020">
    <property type="term" value="C:membrane"/>
    <property type="evidence" value="ECO:0007669"/>
    <property type="project" value="InterPro"/>
</dbReference>
<proteinExistence type="predicted"/>
<dbReference type="EMBL" id="CP068570">
    <property type="protein sequence ID" value="QQZ50024.1"/>
    <property type="molecule type" value="Genomic_DNA"/>
</dbReference>
<organism evidence="2">
    <name type="scientific">Phenylobacterium glaciei</name>
    <dbReference type="NCBI Taxonomy" id="2803784"/>
    <lineage>
        <taxon>Bacteria</taxon>
        <taxon>Pseudomonadati</taxon>
        <taxon>Pseudomonadota</taxon>
        <taxon>Alphaproteobacteria</taxon>
        <taxon>Caulobacterales</taxon>
        <taxon>Caulobacteraceae</taxon>
        <taxon>Phenylobacterium</taxon>
    </lineage>
</organism>
<reference evidence="2" key="1">
    <citation type="submission" date="2021-01" db="EMBL/GenBank/DDBJ databases">
        <title>Genome sequence of Phenylobacterium sp. 20VBR1 isolated from a valley glaceir, Ny-Alesund, Svalbard.</title>
        <authorList>
            <person name="Thomas F.A."/>
            <person name="Krishnan K.P."/>
            <person name="Sinha R.K."/>
        </authorList>
    </citation>
    <scope>NUCLEOTIDE SEQUENCE</scope>
    <source>
        <strain evidence="2">20VBR1</strain>
    </source>
</reference>
<accession>A0A974P428</accession>
<dbReference type="Pfam" id="PF00672">
    <property type="entry name" value="HAMP"/>
    <property type="match status" value="1"/>
</dbReference>
<dbReference type="CDD" id="cd06225">
    <property type="entry name" value="HAMP"/>
    <property type="match status" value="1"/>
</dbReference>
<dbReference type="Gene3D" id="6.10.340.10">
    <property type="match status" value="1"/>
</dbReference>
<evidence type="ECO:0000313" key="2">
    <source>
        <dbReference type="EMBL" id="QQZ50024.1"/>
    </source>
</evidence>
<gene>
    <name evidence="2" type="ORF">JKL49_25880</name>
</gene>
<dbReference type="GO" id="GO:0007165">
    <property type="term" value="P:signal transduction"/>
    <property type="evidence" value="ECO:0007669"/>
    <property type="project" value="InterPro"/>
</dbReference>
<feature type="domain" description="HAMP" evidence="1">
    <location>
        <begin position="1"/>
        <end position="28"/>
    </location>
</feature>
<name>A0A974P428_9CAUL</name>
<evidence type="ECO:0000259" key="1">
    <source>
        <dbReference type="PROSITE" id="PS50885"/>
    </source>
</evidence>